<name>A0ABQ1LGT1_9SPHI</name>
<proteinExistence type="predicted"/>
<keyword evidence="1" id="KW-1133">Transmembrane helix</keyword>
<dbReference type="Proteomes" id="UP000597338">
    <property type="component" value="Unassembled WGS sequence"/>
</dbReference>
<reference evidence="3" key="1">
    <citation type="journal article" date="2019" name="Int. J. Syst. Evol. Microbiol.">
        <title>The Global Catalogue of Microorganisms (GCM) 10K type strain sequencing project: providing services to taxonomists for standard genome sequencing and annotation.</title>
        <authorList>
            <consortium name="The Broad Institute Genomics Platform"/>
            <consortium name="The Broad Institute Genome Sequencing Center for Infectious Disease"/>
            <person name="Wu L."/>
            <person name="Ma J."/>
        </authorList>
    </citation>
    <scope>NUCLEOTIDE SEQUENCE [LARGE SCALE GENOMIC DNA]</scope>
    <source>
        <strain evidence="3">CGMCC 1.15342</strain>
    </source>
</reference>
<organism evidence="2 3">
    <name type="scientific">Parapedobacter defluvii</name>
    <dbReference type="NCBI Taxonomy" id="2045106"/>
    <lineage>
        <taxon>Bacteria</taxon>
        <taxon>Pseudomonadati</taxon>
        <taxon>Bacteroidota</taxon>
        <taxon>Sphingobacteriia</taxon>
        <taxon>Sphingobacteriales</taxon>
        <taxon>Sphingobacteriaceae</taxon>
        <taxon>Parapedobacter</taxon>
    </lineage>
</organism>
<evidence type="ECO:0000256" key="1">
    <source>
        <dbReference type="SAM" id="Phobius"/>
    </source>
</evidence>
<feature type="transmembrane region" description="Helical" evidence="1">
    <location>
        <begin position="42"/>
        <end position="60"/>
    </location>
</feature>
<dbReference type="EMBL" id="BMIK01000003">
    <property type="protein sequence ID" value="GGC23578.1"/>
    <property type="molecule type" value="Genomic_DNA"/>
</dbReference>
<gene>
    <name evidence="2" type="ORF">GCM10011386_14390</name>
</gene>
<protein>
    <submittedName>
        <fullName evidence="2">Uncharacterized protein</fullName>
    </submittedName>
</protein>
<evidence type="ECO:0000313" key="3">
    <source>
        <dbReference type="Proteomes" id="UP000597338"/>
    </source>
</evidence>
<comment type="caution">
    <text evidence="2">The sequence shown here is derived from an EMBL/GenBank/DDBJ whole genome shotgun (WGS) entry which is preliminary data.</text>
</comment>
<evidence type="ECO:0000313" key="2">
    <source>
        <dbReference type="EMBL" id="GGC23578.1"/>
    </source>
</evidence>
<dbReference type="RefSeq" id="WP_188749011.1">
    <property type="nucleotide sequence ID" value="NZ_BMIK01000003.1"/>
</dbReference>
<keyword evidence="3" id="KW-1185">Reference proteome</keyword>
<accession>A0ABQ1LGT1</accession>
<keyword evidence="1" id="KW-0812">Transmembrane</keyword>
<sequence>MTKRKNLSPTEEPLIIQQLLIGLRYHIQTQSLLSSQKAKQRIVVWIAVVATVLTSIFAIAR</sequence>
<keyword evidence="1" id="KW-0472">Membrane</keyword>